<reference evidence="3" key="1">
    <citation type="submission" date="2018-02" db="EMBL/GenBank/DDBJ databases">
        <authorList>
            <person name="Kim S.-K."/>
            <person name="Jung H.-I."/>
            <person name="Lee S.-W."/>
        </authorList>
    </citation>
    <scope>NUCLEOTIDE SEQUENCE</scope>
    <source>
        <strain evidence="3">SK3146</strain>
    </source>
</reference>
<evidence type="ECO:0000313" key="3">
    <source>
        <dbReference type="EMBL" id="UQZ82127.1"/>
    </source>
</evidence>
<dbReference type="SUPFAM" id="SSF52038">
    <property type="entry name" value="Barstar-related"/>
    <property type="match status" value="1"/>
</dbReference>
<name>A0ABY4RIU9_9BACL</name>
<dbReference type="Proteomes" id="UP001057134">
    <property type="component" value="Chromosome"/>
</dbReference>
<organism evidence="3 4">
    <name type="scientific">Paenibacillus konkukensis</name>
    <dbReference type="NCBI Taxonomy" id="2020716"/>
    <lineage>
        <taxon>Bacteria</taxon>
        <taxon>Bacillati</taxon>
        <taxon>Bacillota</taxon>
        <taxon>Bacilli</taxon>
        <taxon>Bacillales</taxon>
        <taxon>Paenibacillaceae</taxon>
        <taxon>Paenibacillus</taxon>
    </lineage>
</organism>
<comment type="similarity">
    <text evidence="1">Belongs to the barstar family.</text>
</comment>
<keyword evidence="4" id="KW-1185">Reference proteome</keyword>
<feature type="domain" description="Barstar (barnase inhibitor)" evidence="2">
    <location>
        <begin position="1"/>
        <end position="84"/>
    </location>
</feature>
<dbReference type="CDD" id="cd05142">
    <property type="entry name" value="Barstar"/>
    <property type="match status" value="1"/>
</dbReference>
<evidence type="ECO:0000256" key="1">
    <source>
        <dbReference type="ARBA" id="ARBA00006845"/>
    </source>
</evidence>
<dbReference type="InterPro" id="IPR035905">
    <property type="entry name" value="Barstar-like_sf"/>
</dbReference>
<proteinExistence type="inferred from homology"/>
<reference evidence="3" key="2">
    <citation type="journal article" date="2021" name="J Anim Sci Technol">
        <title>Complete genome sequence of Paenibacillus konkukensis sp. nov. SK3146 as a potential probiotic strain.</title>
        <authorList>
            <person name="Jung H.I."/>
            <person name="Park S."/>
            <person name="Niu K.M."/>
            <person name="Lee S.W."/>
            <person name="Kothari D."/>
            <person name="Yi K.J."/>
            <person name="Kim S.K."/>
        </authorList>
    </citation>
    <scope>NUCLEOTIDE SEQUENCE</scope>
    <source>
        <strain evidence="3">SK3146</strain>
    </source>
</reference>
<dbReference type="Gene3D" id="3.30.370.10">
    <property type="entry name" value="Barstar-like"/>
    <property type="match status" value="1"/>
</dbReference>
<gene>
    <name evidence="3" type="ORF">SK3146_01284</name>
</gene>
<accession>A0ABY4RIU9</accession>
<dbReference type="EMBL" id="CP027059">
    <property type="protein sequence ID" value="UQZ82127.1"/>
    <property type="molecule type" value="Genomic_DNA"/>
</dbReference>
<evidence type="ECO:0000259" key="2">
    <source>
        <dbReference type="Pfam" id="PF01337"/>
    </source>
</evidence>
<dbReference type="InterPro" id="IPR000468">
    <property type="entry name" value="Barstar"/>
</dbReference>
<dbReference type="RefSeq" id="WP_249864304.1">
    <property type="nucleotide sequence ID" value="NZ_CP027059.1"/>
</dbReference>
<sequence>MRSIILDGTKIETREQLHAVLKQSLALPDYYGNNLDALWDCMTGWVQMPLTVRWLHFEESEKKLGDYSRLLLQLLEQAEQEIAGFRLQLE</sequence>
<protein>
    <submittedName>
        <fullName evidence="3">Barstar</fullName>
    </submittedName>
</protein>
<dbReference type="Pfam" id="PF01337">
    <property type="entry name" value="Barstar"/>
    <property type="match status" value="1"/>
</dbReference>
<evidence type="ECO:0000313" key="4">
    <source>
        <dbReference type="Proteomes" id="UP001057134"/>
    </source>
</evidence>